<evidence type="ECO:0000259" key="1">
    <source>
        <dbReference type="Pfam" id="PF02036"/>
    </source>
</evidence>
<dbReference type="EMBL" id="RWGW01000005">
    <property type="protein sequence ID" value="RSK35748.1"/>
    <property type="molecule type" value="Genomic_DNA"/>
</dbReference>
<sequence>MNMGNSLNALSLDEIWAKIGQELNAKPEPYQDEHVRYEFIIDEKGEVSRWQLLLDNGRAEIFPGIAGEPACTLELSGKHFRKLLTGDLNSMAAFMTGKLKVLGNVGFALKLENLLKEYQFSG</sequence>
<dbReference type="InterPro" id="IPR036527">
    <property type="entry name" value="SCP2_sterol-bd_dom_sf"/>
</dbReference>
<dbReference type="Proteomes" id="UP000272481">
    <property type="component" value="Unassembled WGS sequence"/>
</dbReference>
<evidence type="ECO:0000313" key="3">
    <source>
        <dbReference type="Proteomes" id="UP000272481"/>
    </source>
</evidence>
<keyword evidence="3" id="KW-1185">Reference proteome</keyword>
<reference evidence="2 3" key="1">
    <citation type="submission" date="2018-12" db="EMBL/GenBank/DDBJ databases">
        <title>Comparitive functional genomics of dry heat resistant strains isolated from the viking spacecraft.</title>
        <authorList>
            <person name="Seuylemezian A."/>
            <person name="Vaishampayan P."/>
        </authorList>
    </citation>
    <scope>NUCLEOTIDE SEQUENCE [LARGE SCALE GENOMIC DNA]</scope>
    <source>
        <strain evidence="2 3">M6-11</strain>
    </source>
</reference>
<name>A0ABX9ZFK1_9BACL</name>
<accession>A0ABX9ZFK1</accession>
<evidence type="ECO:0000313" key="2">
    <source>
        <dbReference type="EMBL" id="RSK35748.1"/>
    </source>
</evidence>
<protein>
    <recommendedName>
        <fullName evidence="1">SCP2 domain-containing protein</fullName>
    </recommendedName>
</protein>
<comment type="caution">
    <text evidence="2">The sequence shown here is derived from an EMBL/GenBank/DDBJ whole genome shotgun (WGS) entry which is preliminary data.</text>
</comment>
<gene>
    <name evidence="2" type="ORF">EJA12_03990</name>
</gene>
<dbReference type="Pfam" id="PF02036">
    <property type="entry name" value="SCP2"/>
    <property type="match status" value="1"/>
</dbReference>
<dbReference type="PANTHER" id="PTHR10094:SF25">
    <property type="entry name" value="SCP2 STEROL-BINDING DOMAIN-CONTAINING PROTEIN 1"/>
    <property type="match status" value="1"/>
</dbReference>
<feature type="domain" description="SCP2" evidence="1">
    <location>
        <begin position="36"/>
        <end position="116"/>
    </location>
</feature>
<proteinExistence type="predicted"/>
<dbReference type="SUPFAM" id="SSF55718">
    <property type="entry name" value="SCP-like"/>
    <property type="match status" value="1"/>
</dbReference>
<dbReference type="InterPro" id="IPR003033">
    <property type="entry name" value="SCP2_sterol-bd_dom"/>
</dbReference>
<dbReference type="PANTHER" id="PTHR10094">
    <property type="entry name" value="STEROL CARRIER PROTEIN 2 SCP-2 FAMILY PROTEIN"/>
    <property type="match status" value="1"/>
</dbReference>
<dbReference type="Gene3D" id="3.30.1050.10">
    <property type="entry name" value="SCP2 sterol-binding domain"/>
    <property type="match status" value="1"/>
</dbReference>
<organism evidence="2 3">
    <name type="scientific">Bhargavaea beijingensis</name>
    <dbReference type="NCBI Taxonomy" id="426756"/>
    <lineage>
        <taxon>Bacteria</taxon>
        <taxon>Bacillati</taxon>
        <taxon>Bacillota</taxon>
        <taxon>Bacilli</taxon>
        <taxon>Bacillales</taxon>
        <taxon>Caryophanaceae</taxon>
        <taxon>Bhargavaea</taxon>
    </lineage>
</organism>